<dbReference type="InterPro" id="IPR038717">
    <property type="entry name" value="Tc1-like_DDE_dom"/>
</dbReference>
<sequence length="164" mass="18743">MLILIHYTDYQAVFLDETGFDTFFYRPYAYSKKGVPVKAQISGRKYQRISLVAAQIQGKGSLIAPMTYCGTMDGSLFEAWFEQMLLPELTEKSVIIMDNARFHRMAVLTEMAQKQGHKVLPLAPYSPELNPIEKVWANIKKHLRKVLPAVGDFMTALLRSSYFN</sequence>
<evidence type="ECO:0000313" key="2">
    <source>
        <dbReference type="EMBL" id="OSI15922.1"/>
    </source>
</evidence>
<gene>
    <name evidence="2" type="ORF">BWD09_07980</name>
</gene>
<organism evidence="2 3">
    <name type="scientific">Neisseria dentiae</name>
    <dbReference type="NCBI Taxonomy" id="194197"/>
    <lineage>
        <taxon>Bacteria</taxon>
        <taxon>Pseudomonadati</taxon>
        <taxon>Pseudomonadota</taxon>
        <taxon>Betaproteobacteria</taxon>
        <taxon>Neisseriales</taxon>
        <taxon>Neisseriaceae</taxon>
        <taxon>Neisseria</taxon>
    </lineage>
</organism>
<feature type="domain" description="Tc1-like transposase DDE" evidence="1">
    <location>
        <begin position="12"/>
        <end position="145"/>
    </location>
</feature>
<comment type="caution">
    <text evidence="2">The sequence shown here is derived from an EMBL/GenBank/DDBJ whole genome shotgun (WGS) entry which is preliminary data.</text>
</comment>
<dbReference type="Gene3D" id="3.30.420.10">
    <property type="entry name" value="Ribonuclease H-like superfamily/Ribonuclease H"/>
    <property type="match status" value="1"/>
</dbReference>
<dbReference type="Pfam" id="PF13358">
    <property type="entry name" value="DDE_3"/>
    <property type="match status" value="1"/>
</dbReference>
<evidence type="ECO:0000259" key="1">
    <source>
        <dbReference type="Pfam" id="PF13358"/>
    </source>
</evidence>
<dbReference type="AlphaFoldDB" id="A0A1X3D865"/>
<dbReference type="GO" id="GO:0003676">
    <property type="term" value="F:nucleic acid binding"/>
    <property type="evidence" value="ECO:0007669"/>
    <property type="project" value="InterPro"/>
</dbReference>
<accession>A0A1X3D865</accession>
<dbReference type="PANTHER" id="PTHR46564">
    <property type="entry name" value="TRANSPOSASE"/>
    <property type="match status" value="1"/>
</dbReference>
<dbReference type="Proteomes" id="UP000193118">
    <property type="component" value="Unassembled WGS sequence"/>
</dbReference>
<dbReference type="EMBL" id="MTBO01000019">
    <property type="protein sequence ID" value="OSI15922.1"/>
    <property type="molecule type" value="Genomic_DNA"/>
</dbReference>
<name>A0A1X3D865_9NEIS</name>
<proteinExistence type="predicted"/>
<dbReference type="STRING" id="194197.BWD09_07980"/>
<keyword evidence="3" id="KW-1185">Reference proteome</keyword>
<evidence type="ECO:0000313" key="3">
    <source>
        <dbReference type="Proteomes" id="UP000193118"/>
    </source>
</evidence>
<dbReference type="PANTHER" id="PTHR46564:SF1">
    <property type="entry name" value="TRANSPOSASE"/>
    <property type="match status" value="1"/>
</dbReference>
<dbReference type="InterPro" id="IPR036397">
    <property type="entry name" value="RNaseH_sf"/>
</dbReference>
<protein>
    <submittedName>
        <fullName evidence="2">IS630 family transposase</fullName>
    </submittedName>
</protein>
<reference evidence="3" key="1">
    <citation type="submission" date="2017-01" db="EMBL/GenBank/DDBJ databases">
        <authorList>
            <person name="Wolfgang W.J."/>
            <person name="Cole J."/>
            <person name="Wroblewski D."/>
            <person name="Mcginnis J."/>
            <person name="Musser K.A."/>
        </authorList>
    </citation>
    <scope>NUCLEOTIDE SEQUENCE [LARGE SCALE GENOMIC DNA]</scope>
    <source>
        <strain evidence="3">DSM 19151</strain>
    </source>
</reference>